<dbReference type="GO" id="GO:0005524">
    <property type="term" value="F:ATP binding"/>
    <property type="evidence" value="ECO:0007669"/>
    <property type="project" value="UniProtKB-UniRule"/>
</dbReference>
<dbReference type="Pfam" id="PF13597">
    <property type="entry name" value="NRDD"/>
    <property type="match status" value="1"/>
</dbReference>
<evidence type="ECO:0000313" key="6">
    <source>
        <dbReference type="Proteomes" id="UP000824083"/>
    </source>
</evidence>
<dbReference type="InterPro" id="IPR005144">
    <property type="entry name" value="ATP-cone_dom"/>
</dbReference>
<dbReference type="Proteomes" id="UP000824083">
    <property type="component" value="Unassembled WGS sequence"/>
</dbReference>
<comment type="caution">
    <text evidence="5">The sequence shown here is derived from an EMBL/GenBank/DDBJ whole genome shotgun (WGS) entry which is preliminary data.</text>
</comment>
<dbReference type="GO" id="GO:0031250">
    <property type="term" value="C:anaerobic ribonucleoside-triphosphate reductase complex"/>
    <property type="evidence" value="ECO:0007669"/>
    <property type="project" value="TreeGrafter"/>
</dbReference>
<dbReference type="SUPFAM" id="SSF51998">
    <property type="entry name" value="PFL-like glycyl radical enzymes"/>
    <property type="match status" value="1"/>
</dbReference>
<protein>
    <submittedName>
        <fullName evidence="5">Anaerobic ribonucleoside-triphosphate reductase</fullName>
        <ecNumber evidence="5">1.17.4.2</ecNumber>
    </submittedName>
</protein>
<name>A0A9D1IKV1_9BURK</name>
<dbReference type="GO" id="GO:0009265">
    <property type="term" value="P:2'-deoxyribonucleotide biosynthetic process"/>
    <property type="evidence" value="ECO:0007669"/>
    <property type="project" value="TreeGrafter"/>
</dbReference>
<organism evidence="5 6">
    <name type="scientific">Candidatus Aphodousia faecigallinarum</name>
    <dbReference type="NCBI Taxonomy" id="2840677"/>
    <lineage>
        <taxon>Bacteria</taxon>
        <taxon>Pseudomonadati</taxon>
        <taxon>Pseudomonadota</taxon>
        <taxon>Betaproteobacteria</taxon>
        <taxon>Burkholderiales</taxon>
        <taxon>Sutterellaceae</taxon>
        <taxon>Sutterellaceae incertae sedis</taxon>
        <taxon>Candidatus Aphodousia</taxon>
    </lineage>
</organism>
<dbReference type="PANTHER" id="PTHR21075:SF0">
    <property type="entry name" value="ANAEROBIC RIBONUCLEOSIDE-TRIPHOSPHATE REDUCTASE"/>
    <property type="match status" value="1"/>
</dbReference>
<proteinExistence type="predicted"/>
<dbReference type="PROSITE" id="PS51161">
    <property type="entry name" value="ATP_CONE"/>
    <property type="match status" value="1"/>
</dbReference>
<dbReference type="NCBIfam" id="TIGR02487">
    <property type="entry name" value="NrdD"/>
    <property type="match status" value="1"/>
</dbReference>
<reference evidence="5" key="2">
    <citation type="journal article" date="2021" name="PeerJ">
        <title>Extensive microbial diversity within the chicken gut microbiome revealed by metagenomics and culture.</title>
        <authorList>
            <person name="Gilroy R."/>
            <person name="Ravi A."/>
            <person name="Getino M."/>
            <person name="Pursley I."/>
            <person name="Horton D.L."/>
            <person name="Alikhan N.F."/>
            <person name="Baker D."/>
            <person name="Gharbi K."/>
            <person name="Hall N."/>
            <person name="Watson M."/>
            <person name="Adriaenssens E.M."/>
            <person name="Foster-Nyarko E."/>
            <person name="Jarju S."/>
            <person name="Secka A."/>
            <person name="Antonio M."/>
            <person name="Oren A."/>
            <person name="Chaudhuri R.R."/>
            <person name="La Ragione R."/>
            <person name="Hildebrand F."/>
            <person name="Pallen M.J."/>
        </authorList>
    </citation>
    <scope>NUCLEOTIDE SEQUENCE</scope>
    <source>
        <strain evidence="5">7463</strain>
    </source>
</reference>
<dbReference type="GO" id="GO:0006260">
    <property type="term" value="P:DNA replication"/>
    <property type="evidence" value="ECO:0007669"/>
    <property type="project" value="InterPro"/>
</dbReference>
<evidence type="ECO:0000313" key="5">
    <source>
        <dbReference type="EMBL" id="HIU37894.1"/>
    </source>
</evidence>
<dbReference type="InterPro" id="IPR012833">
    <property type="entry name" value="NrdD"/>
</dbReference>
<dbReference type="AlphaFoldDB" id="A0A9D1IKV1"/>
<dbReference type="EMBL" id="DVMY01000100">
    <property type="protein sequence ID" value="HIU37894.1"/>
    <property type="molecule type" value="Genomic_DNA"/>
</dbReference>
<feature type="domain" description="ATP-cone" evidence="4">
    <location>
        <begin position="8"/>
        <end position="98"/>
    </location>
</feature>
<evidence type="ECO:0000259" key="4">
    <source>
        <dbReference type="PROSITE" id="PS51161"/>
    </source>
</evidence>
<dbReference type="GO" id="GO:0004748">
    <property type="term" value="F:ribonucleoside-diphosphate reductase activity, thioredoxin disulfide as acceptor"/>
    <property type="evidence" value="ECO:0007669"/>
    <property type="project" value="TreeGrafter"/>
</dbReference>
<evidence type="ECO:0000256" key="1">
    <source>
        <dbReference type="ARBA" id="ARBA00022741"/>
    </source>
</evidence>
<keyword evidence="2 3" id="KW-0067">ATP-binding</keyword>
<keyword evidence="1 3" id="KW-0547">Nucleotide-binding</keyword>
<gene>
    <name evidence="5" type="primary">nrdD</name>
    <name evidence="5" type="ORF">IAC56_06440</name>
</gene>
<dbReference type="EC" id="1.17.4.2" evidence="5"/>
<sequence>MTARGSVMKVVKKDQSLEDFNPEKISIAVNKAAMRCDKTVDDASCKKIVDAILRRIKERDQVTVAELHELVIAVLSVTGFEDVAKAYAEYRYYKTNYAKTFEKLRQDADDVLRLGDRENANFDSSLVSTKGSLIKGYLTKSLYKQFYLSAKEKELIERGDIYIHDLRDMILGCVNCCLFDIKTVLQGGFEMSNVQYTEPKTVLSALQVIGDITLVATAQQFGGFTLAELDKVLLPYAHKTWDKAYGDATQELGLNEDVARKFADKILLRELEQGFQSLELKLNTVPCSRGDFAFTTISFGQWDVNLPEEDKRLMALINTVMLRVRRNGHGKDHKPVVFPKLVYLYDKNQVHGDLHSAGLFDEAVKTSSTCMYPDYLSISSEHGTVSRLFREEGVITSPMGCRAYLSPWKDPETGKYVTIGRCNIGAVSLNIPLMIKVAMTEHPLDWREKFWDLLDDRLQVIRDFLKKRYDVIRNQRCSSNPLAFTQGGFYKGTKDPDDRVGDLVDYMTASFGITALDDATYLWTGKRMIEDNSAFAVQVLRYLQQKLNEFKSEDHYLYAIYGTPAESLCATQARQYDDYCKEMGLVNEFENSEHYSTEYFTNSFHLNVTEDISPFEKQDHEFKCFHLCEGGHIQYVRLTNPENFEADKAIIERGMEMGFYQGVNFDAAYCNSCGKHSTNVMFKCPHCGSDNLSVISRVCGYLGYSNVNGQSRMNDGKMAEIKRRVSM</sequence>
<dbReference type="Gene3D" id="3.20.70.20">
    <property type="match status" value="1"/>
</dbReference>
<dbReference type="PANTHER" id="PTHR21075">
    <property type="entry name" value="ANAEROBIC RIBONUCLEOSIDE-TRIPHOSPHATE REDUCTASE"/>
    <property type="match status" value="1"/>
</dbReference>
<evidence type="ECO:0000256" key="2">
    <source>
        <dbReference type="ARBA" id="ARBA00022840"/>
    </source>
</evidence>
<dbReference type="Pfam" id="PF03477">
    <property type="entry name" value="ATP-cone"/>
    <property type="match status" value="1"/>
</dbReference>
<evidence type="ECO:0000256" key="3">
    <source>
        <dbReference type="PROSITE-ProRule" id="PRU00492"/>
    </source>
</evidence>
<reference evidence="5" key="1">
    <citation type="submission" date="2020-10" db="EMBL/GenBank/DDBJ databases">
        <authorList>
            <person name="Gilroy R."/>
        </authorList>
    </citation>
    <scope>NUCLEOTIDE SEQUENCE</scope>
    <source>
        <strain evidence="5">7463</strain>
    </source>
</reference>
<dbReference type="GO" id="GO:0008998">
    <property type="term" value="F:ribonucleoside-triphosphate reductase (thioredoxin) activity"/>
    <property type="evidence" value="ECO:0007669"/>
    <property type="project" value="UniProtKB-EC"/>
</dbReference>
<accession>A0A9D1IKV1</accession>
<keyword evidence="5" id="KW-0560">Oxidoreductase</keyword>